<proteinExistence type="predicted"/>
<accession>A0A4V2YFK7</accession>
<protein>
    <submittedName>
        <fullName evidence="5">MarR family transcriptional regulator</fullName>
    </submittedName>
</protein>
<dbReference type="InterPro" id="IPR000835">
    <property type="entry name" value="HTH_MarR-typ"/>
</dbReference>
<keyword evidence="1" id="KW-0805">Transcription regulation</keyword>
<dbReference type="Pfam" id="PF12802">
    <property type="entry name" value="MarR_2"/>
    <property type="match status" value="1"/>
</dbReference>
<reference evidence="5 6" key="1">
    <citation type="submission" date="2019-02" db="EMBL/GenBank/DDBJ databases">
        <title>Draft genome sequences of novel Actinobacteria.</title>
        <authorList>
            <person name="Sahin N."/>
            <person name="Ay H."/>
            <person name="Saygin H."/>
        </authorList>
    </citation>
    <scope>NUCLEOTIDE SEQUENCE [LARGE SCALE GENOMIC DNA]</scope>
    <source>
        <strain evidence="5 6">16K104</strain>
    </source>
</reference>
<evidence type="ECO:0000313" key="5">
    <source>
        <dbReference type="EMBL" id="TDD23497.1"/>
    </source>
</evidence>
<evidence type="ECO:0000256" key="1">
    <source>
        <dbReference type="ARBA" id="ARBA00023015"/>
    </source>
</evidence>
<dbReference type="PROSITE" id="PS01117">
    <property type="entry name" value="HTH_MARR_1"/>
    <property type="match status" value="1"/>
</dbReference>
<dbReference type="InterPro" id="IPR036390">
    <property type="entry name" value="WH_DNA-bd_sf"/>
</dbReference>
<feature type="domain" description="HTH marR-type" evidence="4">
    <location>
        <begin position="1"/>
        <end position="142"/>
    </location>
</feature>
<dbReference type="InterPro" id="IPR023187">
    <property type="entry name" value="Tscrpt_reg_MarR-type_CS"/>
</dbReference>
<evidence type="ECO:0000256" key="2">
    <source>
        <dbReference type="ARBA" id="ARBA00023125"/>
    </source>
</evidence>
<organism evidence="5 6">
    <name type="scientific">Kribbella turkmenica</name>
    <dbReference type="NCBI Taxonomy" id="2530375"/>
    <lineage>
        <taxon>Bacteria</taxon>
        <taxon>Bacillati</taxon>
        <taxon>Actinomycetota</taxon>
        <taxon>Actinomycetes</taxon>
        <taxon>Propionibacteriales</taxon>
        <taxon>Kribbellaceae</taxon>
        <taxon>Kribbella</taxon>
    </lineage>
</organism>
<dbReference type="GO" id="GO:0003700">
    <property type="term" value="F:DNA-binding transcription factor activity"/>
    <property type="evidence" value="ECO:0007669"/>
    <property type="project" value="InterPro"/>
</dbReference>
<dbReference type="InterPro" id="IPR036388">
    <property type="entry name" value="WH-like_DNA-bd_sf"/>
</dbReference>
<evidence type="ECO:0000313" key="6">
    <source>
        <dbReference type="Proteomes" id="UP000295172"/>
    </source>
</evidence>
<evidence type="ECO:0000259" key="4">
    <source>
        <dbReference type="PROSITE" id="PS50995"/>
    </source>
</evidence>
<dbReference type="OrthoDB" id="122135at2"/>
<dbReference type="PRINTS" id="PR00598">
    <property type="entry name" value="HTHMARR"/>
</dbReference>
<dbReference type="Gene3D" id="1.10.10.10">
    <property type="entry name" value="Winged helix-like DNA-binding domain superfamily/Winged helix DNA-binding domain"/>
    <property type="match status" value="1"/>
</dbReference>
<dbReference type="GO" id="GO:0006950">
    <property type="term" value="P:response to stress"/>
    <property type="evidence" value="ECO:0007669"/>
    <property type="project" value="TreeGrafter"/>
</dbReference>
<dbReference type="PROSITE" id="PS50995">
    <property type="entry name" value="HTH_MARR_2"/>
    <property type="match status" value="1"/>
</dbReference>
<dbReference type="InterPro" id="IPR039422">
    <property type="entry name" value="MarR/SlyA-like"/>
</dbReference>
<dbReference type="GO" id="GO:0003677">
    <property type="term" value="F:DNA binding"/>
    <property type="evidence" value="ECO:0007669"/>
    <property type="project" value="UniProtKB-KW"/>
</dbReference>
<dbReference type="SUPFAM" id="SSF46785">
    <property type="entry name" value="Winged helix' DNA-binding domain"/>
    <property type="match status" value="1"/>
</dbReference>
<dbReference type="Proteomes" id="UP000295172">
    <property type="component" value="Unassembled WGS sequence"/>
</dbReference>
<keyword evidence="3" id="KW-0804">Transcription</keyword>
<dbReference type="RefSeq" id="WP_132321530.1">
    <property type="nucleotide sequence ID" value="NZ_SMKR01000072.1"/>
</dbReference>
<keyword evidence="2" id="KW-0238">DNA-binding</keyword>
<gene>
    <name evidence="5" type="ORF">E1218_17835</name>
</gene>
<dbReference type="AlphaFoldDB" id="A0A4V2YFK7"/>
<name>A0A4V2YFK7_9ACTN</name>
<comment type="caution">
    <text evidence="5">The sequence shown here is derived from an EMBL/GenBank/DDBJ whole genome shotgun (WGS) entry which is preliminary data.</text>
</comment>
<sequence length="150" mass="16222">MAQDLPEQARNTVSMLGQAYSLLGFQIVDGVVGAGYPQKPSHSAVFAQISPEGSRLSALARGANMTPQAMGELVDELEELGYVERRPDPTDRRAKLIMLTPRGHDCIAAGIATIQGIERRIDQILGADGHAELRRLLTELLTNAATDWSN</sequence>
<dbReference type="PANTHER" id="PTHR33164:SF57">
    <property type="entry name" value="MARR-FAMILY TRANSCRIPTIONAL REGULATOR"/>
    <property type="match status" value="1"/>
</dbReference>
<dbReference type="EMBL" id="SMKR01000072">
    <property type="protein sequence ID" value="TDD23497.1"/>
    <property type="molecule type" value="Genomic_DNA"/>
</dbReference>
<evidence type="ECO:0000256" key="3">
    <source>
        <dbReference type="ARBA" id="ARBA00023163"/>
    </source>
</evidence>
<keyword evidence="6" id="KW-1185">Reference proteome</keyword>
<dbReference type="PANTHER" id="PTHR33164">
    <property type="entry name" value="TRANSCRIPTIONAL REGULATOR, MARR FAMILY"/>
    <property type="match status" value="1"/>
</dbReference>
<dbReference type="SMART" id="SM00347">
    <property type="entry name" value="HTH_MARR"/>
    <property type="match status" value="1"/>
</dbReference>